<dbReference type="InterPro" id="IPR037143">
    <property type="entry name" value="4-PPantetheinyl_Trfase_dom_sf"/>
</dbReference>
<dbReference type="Pfam" id="PF01648">
    <property type="entry name" value="ACPS"/>
    <property type="match status" value="1"/>
</dbReference>
<dbReference type="SUPFAM" id="SSF56214">
    <property type="entry name" value="4'-phosphopantetheinyl transferase"/>
    <property type="match status" value="2"/>
</dbReference>
<dbReference type="PANTHER" id="PTHR12215">
    <property type="entry name" value="PHOSPHOPANTETHEINE TRANSFERASE"/>
    <property type="match status" value="1"/>
</dbReference>
<dbReference type="RefSeq" id="WP_201635249.1">
    <property type="nucleotide sequence ID" value="NZ_JAEQNB010000003.1"/>
</dbReference>
<accession>A0ABS1JAP1</accession>
<evidence type="ECO:0000259" key="3">
    <source>
        <dbReference type="Pfam" id="PF01648"/>
    </source>
</evidence>
<name>A0ABS1JAP1_9BACL</name>
<organism evidence="5 6">
    <name type="scientific">Tumebacillus amylolyticus</name>
    <dbReference type="NCBI Taxonomy" id="2801339"/>
    <lineage>
        <taxon>Bacteria</taxon>
        <taxon>Bacillati</taxon>
        <taxon>Bacillota</taxon>
        <taxon>Bacilli</taxon>
        <taxon>Bacillales</taxon>
        <taxon>Alicyclobacillaceae</taxon>
        <taxon>Tumebacillus</taxon>
    </lineage>
</organism>
<dbReference type="Pfam" id="PF22624">
    <property type="entry name" value="AASDHPPT_N"/>
    <property type="match status" value="1"/>
</dbReference>
<feature type="domain" description="4'-phosphopantetheinyl transferase" evidence="3">
    <location>
        <begin position="111"/>
        <end position="183"/>
    </location>
</feature>
<gene>
    <name evidence="5" type="ORF">JJB07_11860</name>
</gene>
<dbReference type="InterPro" id="IPR055066">
    <property type="entry name" value="AASDHPPT_N"/>
</dbReference>
<evidence type="ECO:0000256" key="2">
    <source>
        <dbReference type="ARBA" id="ARBA00022679"/>
    </source>
</evidence>
<dbReference type="InterPro" id="IPR050559">
    <property type="entry name" value="P-Pant_transferase_sf"/>
</dbReference>
<dbReference type="InterPro" id="IPR008278">
    <property type="entry name" value="4-PPantetheinyl_Trfase_dom"/>
</dbReference>
<dbReference type="EMBL" id="JAEQNB010000003">
    <property type="protein sequence ID" value="MBL0387348.1"/>
    <property type="molecule type" value="Genomic_DNA"/>
</dbReference>
<dbReference type="Proteomes" id="UP000602284">
    <property type="component" value="Unassembled WGS sequence"/>
</dbReference>
<evidence type="ECO:0000313" key="5">
    <source>
        <dbReference type="EMBL" id="MBL0387348.1"/>
    </source>
</evidence>
<keyword evidence="6" id="KW-1185">Reference proteome</keyword>
<dbReference type="PANTHER" id="PTHR12215:SF10">
    <property type="entry name" value="L-AMINOADIPATE-SEMIALDEHYDE DEHYDROGENASE-PHOSPHOPANTETHEINYL TRANSFERASE"/>
    <property type="match status" value="1"/>
</dbReference>
<keyword evidence="2 5" id="KW-0808">Transferase</keyword>
<comment type="caution">
    <text evidence="5">The sequence shown here is derived from an EMBL/GenBank/DDBJ whole genome shotgun (WGS) entry which is preliminary data.</text>
</comment>
<comment type="similarity">
    <text evidence="1">Belongs to the P-Pant transferase superfamily. Gsp/Sfp/HetI/AcpT family.</text>
</comment>
<dbReference type="GO" id="GO:0016740">
    <property type="term" value="F:transferase activity"/>
    <property type="evidence" value="ECO:0007669"/>
    <property type="project" value="UniProtKB-KW"/>
</dbReference>
<evidence type="ECO:0000259" key="4">
    <source>
        <dbReference type="Pfam" id="PF22624"/>
    </source>
</evidence>
<sequence>MHPIEQTKVYWLQVPATLTVRDLADSLHILTEEERSVYNRFKVDHKKIEFLLGRALLKTQIGVRLGLPPAHVQFVKNDYGKLFLASGNPSSFHFNLTHSERVIACAFAPVPVGVDVEYTANDHLNVMTSVFTPVEQAYVQNSAPDVRLQAFYRIWTRKEAYVKAVGMGLSISPETFSVPIEDMGTGEWAYFTCLPVDPYVLSLAVPAGSHTPSESVHPQLRQIDTFELLGSLQSL</sequence>
<feature type="domain" description="4'-phosphopantetheinyl transferase N-terminal" evidence="4">
    <location>
        <begin position="22"/>
        <end position="106"/>
    </location>
</feature>
<proteinExistence type="inferred from homology"/>
<reference evidence="5 6" key="1">
    <citation type="submission" date="2021-01" db="EMBL/GenBank/DDBJ databases">
        <title>Tumebacillus sp. strain ITR2 16S ribosomal RNA gene Genome sequencing and assembly.</title>
        <authorList>
            <person name="Kang M."/>
        </authorList>
    </citation>
    <scope>NUCLEOTIDE SEQUENCE [LARGE SCALE GENOMIC DNA]</scope>
    <source>
        <strain evidence="5 6">ITR2</strain>
    </source>
</reference>
<evidence type="ECO:0000313" key="6">
    <source>
        <dbReference type="Proteomes" id="UP000602284"/>
    </source>
</evidence>
<protein>
    <submittedName>
        <fullName evidence="5">4'-phosphopantetheinyl transferase superfamily protein</fullName>
    </submittedName>
</protein>
<dbReference type="Gene3D" id="3.90.470.20">
    <property type="entry name" value="4'-phosphopantetheinyl transferase domain"/>
    <property type="match status" value="1"/>
</dbReference>
<evidence type="ECO:0000256" key="1">
    <source>
        <dbReference type="ARBA" id="ARBA00010990"/>
    </source>
</evidence>